<evidence type="ECO:0000256" key="5">
    <source>
        <dbReference type="ARBA" id="ARBA00022964"/>
    </source>
</evidence>
<dbReference type="AlphaFoldDB" id="A0A0D8B825"/>
<protein>
    <submittedName>
        <fullName evidence="10">Lactoylglutathione lyase-like lyase</fullName>
    </submittedName>
</protein>
<evidence type="ECO:0000256" key="1">
    <source>
        <dbReference type="ARBA" id="ARBA00001954"/>
    </source>
</evidence>
<keyword evidence="11" id="KW-1185">Reference proteome</keyword>
<dbReference type="OrthoDB" id="5242400at2"/>
<sequence length="208" mass="23148">MTFTNSQSRVVPAPVRAADAHAPTRLSHLALVTRDAAATTAFYSTVMRMELVAAVMHERVPSTGDTMPYLHIFFRMQDGSTVAFFEVPDLPAAAPAPHPAHDVFRHIALEVPTTDMVDEWREWVRGHGVDVLGPVDHTIIYSIYFYDPDGNRLEITTPLVADWNDRPTRARRTLEAWTATKERARRDGTEVSAALHDLVVTSESTTLG</sequence>
<evidence type="ECO:0000256" key="8">
    <source>
        <dbReference type="RuleBase" id="RU000683"/>
    </source>
</evidence>
<keyword evidence="6 8" id="KW-0560">Oxidoreductase</keyword>
<dbReference type="InterPro" id="IPR037523">
    <property type="entry name" value="VOC_core"/>
</dbReference>
<organism evidence="10 11">
    <name type="scientific">Frankia torreyi</name>
    <dbReference type="NCBI Taxonomy" id="1856"/>
    <lineage>
        <taxon>Bacteria</taxon>
        <taxon>Bacillati</taxon>
        <taxon>Actinomycetota</taxon>
        <taxon>Actinomycetes</taxon>
        <taxon>Frankiales</taxon>
        <taxon>Frankiaceae</taxon>
        <taxon>Frankia</taxon>
    </lineage>
</organism>
<evidence type="ECO:0000256" key="7">
    <source>
        <dbReference type="ARBA" id="ARBA00023004"/>
    </source>
</evidence>
<dbReference type="InterPro" id="IPR029068">
    <property type="entry name" value="Glyas_Bleomycin-R_OHBP_Dase"/>
</dbReference>
<evidence type="ECO:0000256" key="2">
    <source>
        <dbReference type="ARBA" id="ARBA00008784"/>
    </source>
</evidence>
<evidence type="ECO:0000259" key="9">
    <source>
        <dbReference type="PROSITE" id="PS51819"/>
    </source>
</evidence>
<reference evidence="10 11" key="2">
    <citation type="journal article" date="2016" name="Genome Announc.">
        <title>Permanent Draft Genome Sequences for Two Variants of Frankia sp. Strain CpI1, the First Frankia Strain Isolated from Root Nodules of Comptonia peregrina.</title>
        <authorList>
            <person name="Oshone R."/>
            <person name="Hurst S.G.IV."/>
            <person name="Abebe-Akele F."/>
            <person name="Simpson S."/>
            <person name="Morris K."/>
            <person name="Thomas W.K."/>
            <person name="Tisa L.S."/>
        </authorList>
    </citation>
    <scope>NUCLEOTIDE SEQUENCE [LARGE SCALE GENOMIC DNA]</scope>
    <source>
        <strain evidence="11">CpI1-S</strain>
    </source>
</reference>
<dbReference type="Proteomes" id="UP000032545">
    <property type="component" value="Unassembled WGS sequence"/>
</dbReference>
<accession>A0A0D8B825</accession>
<dbReference type="Pfam" id="PF00903">
    <property type="entry name" value="Glyoxalase"/>
    <property type="match status" value="1"/>
</dbReference>
<dbReference type="PROSITE" id="PS51819">
    <property type="entry name" value="VOC"/>
    <property type="match status" value="1"/>
</dbReference>
<dbReference type="PANTHER" id="PTHR36113">
    <property type="entry name" value="LYASE, PUTATIVE-RELATED-RELATED"/>
    <property type="match status" value="1"/>
</dbReference>
<dbReference type="InterPro" id="IPR051332">
    <property type="entry name" value="Fosfomycin_Res_Enzymes"/>
</dbReference>
<dbReference type="GO" id="GO:0051213">
    <property type="term" value="F:dioxygenase activity"/>
    <property type="evidence" value="ECO:0007669"/>
    <property type="project" value="UniProtKB-KW"/>
</dbReference>
<dbReference type="Gene3D" id="3.10.180.10">
    <property type="entry name" value="2,3-Dihydroxybiphenyl 1,2-Dioxygenase, domain 1"/>
    <property type="match status" value="1"/>
</dbReference>
<keyword evidence="7 8" id="KW-0408">Iron</keyword>
<name>A0A0D8B825_9ACTN</name>
<dbReference type="RefSeq" id="WP_044887934.1">
    <property type="nucleotide sequence ID" value="NZ_JYFN01000066.1"/>
</dbReference>
<evidence type="ECO:0000313" key="10">
    <source>
        <dbReference type="EMBL" id="KJE20235.1"/>
    </source>
</evidence>
<gene>
    <name evidence="10" type="ORF">FF36_05457</name>
</gene>
<dbReference type="PANTHER" id="PTHR36113:SF6">
    <property type="entry name" value="FOSFOMYCIN RESISTANCE PROTEIN FOSX"/>
    <property type="match status" value="1"/>
</dbReference>
<dbReference type="InterPro" id="IPR000486">
    <property type="entry name" value="Xdiol_ring_cleave_dOase_1/2"/>
</dbReference>
<comment type="caution">
    <text evidence="10">The sequence shown here is derived from an EMBL/GenBank/DDBJ whole genome shotgun (WGS) entry which is preliminary data.</text>
</comment>
<dbReference type="EMBL" id="JYFN01000066">
    <property type="protein sequence ID" value="KJE20235.1"/>
    <property type="molecule type" value="Genomic_DNA"/>
</dbReference>
<evidence type="ECO:0000256" key="4">
    <source>
        <dbReference type="ARBA" id="ARBA00022797"/>
    </source>
</evidence>
<dbReference type="PATRIC" id="fig|1502723.3.peg.5875"/>
<keyword evidence="10" id="KW-0456">Lyase</keyword>
<evidence type="ECO:0000313" key="11">
    <source>
        <dbReference type="Proteomes" id="UP000032545"/>
    </source>
</evidence>
<comment type="cofactor">
    <cofactor evidence="1 8">
        <name>Fe(2+)</name>
        <dbReference type="ChEBI" id="CHEBI:29033"/>
    </cofactor>
</comment>
<reference evidence="11" key="1">
    <citation type="submission" date="2015-02" db="EMBL/GenBank/DDBJ databases">
        <title>Draft Genome of Frankia sp. CpI1-S.</title>
        <authorList>
            <person name="Oshone R.T."/>
            <person name="Ngom M."/>
            <person name="Ghodhbane-Gtari F."/>
            <person name="Gtari M."/>
            <person name="Morris K."/>
            <person name="Thomas K."/>
            <person name="Sen A."/>
            <person name="Tisa L.S."/>
        </authorList>
    </citation>
    <scope>NUCLEOTIDE SEQUENCE [LARGE SCALE GENOMIC DNA]</scope>
    <source>
        <strain evidence="11">CpI1-S</strain>
    </source>
</reference>
<keyword evidence="4 8" id="KW-0058">Aromatic hydrocarbons catabolism</keyword>
<keyword evidence="5 8" id="KW-0223">Dioxygenase</keyword>
<dbReference type="GO" id="GO:0016829">
    <property type="term" value="F:lyase activity"/>
    <property type="evidence" value="ECO:0007669"/>
    <property type="project" value="UniProtKB-KW"/>
</dbReference>
<keyword evidence="3" id="KW-0479">Metal-binding</keyword>
<dbReference type="InterPro" id="IPR004360">
    <property type="entry name" value="Glyas_Fos-R_dOase_dom"/>
</dbReference>
<dbReference type="CDD" id="cd06587">
    <property type="entry name" value="VOC"/>
    <property type="match status" value="1"/>
</dbReference>
<feature type="domain" description="VOC" evidence="9">
    <location>
        <begin position="25"/>
        <end position="158"/>
    </location>
</feature>
<evidence type="ECO:0000256" key="3">
    <source>
        <dbReference type="ARBA" id="ARBA00022723"/>
    </source>
</evidence>
<dbReference type="PROSITE" id="PS00082">
    <property type="entry name" value="EXTRADIOL_DIOXYGENAS"/>
    <property type="match status" value="1"/>
</dbReference>
<proteinExistence type="inferred from homology"/>
<dbReference type="SUPFAM" id="SSF54593">
    <property type="entry name" value="Glyoxalase/Bleomycin resistance protein/Dihydroxybiphenyl dioxygenase"/>
    <property type="match status" value="1"/>
</dbReference>
<comment type="similarity">
    <text evidence="2 8">Belongs to the extradiol ring-cleavage dioxygenase family.</text>
</comment>
<evidence type="ECO:0000256" key="6">
    <source>
        <dbReference type="ARBA" id="ARBA00023002"/>
    </source>
</evidence>
<dbReference type="GO" id="GO:0008198">
    <property type="term" value="F:ferrous iron binding"/>
    <property type="evidence" value="ECO:0007669"/>
    <property type="project" value="InterPro"/>
</dbReference>